<dbReference type="PANTHER" id="PTHR47197:SF3">
    <property type="entry name" value="DIHYDRO-HEME D1 DEHYDROGENASE"/>
    <property type="match status" value="1"/>
</dbReference>
<dbReference type="InterPro" id="IPR015943">
    <property type="entry name" value="WD40/YVTN_repeat-like_dom_sf"/>
</dbReference>
<keyword evidence="2" id="KW-0732">Signal</keyword>
<evidence type="ECO:0000256" key="2">
    <source>
        <dbReference type="SAM" id="SignalP"/>
    </source>
</evidence>
<evidence type="ECO:0008006" key="5">
    <source>
        <dbReference type="Google" id="ProtNLM"/>
    </source>
</evidence>
<dbReference type="InterPro" id="IPR011048">
    <property type="entry name" value="Haem_d1_sf"/>
</dbReference>
<organism evidence="3 4">
    <name type="scientific">Limnochorda pilosa</name>
    <dbReference type="NCBI Taxonomy" id="1555112"/>
    <lineage>
        <taxon>Bacteria</taxon>
        <taxon>Bacillati</taxon>
        <taxon>Bacillota</taxon>
        <taxon>Limnochordia</taxon>
        <taxon>Limnochordales</taxon>
        <taxon>Limnochordaceae</taxon>
        <taxon>Limnochorda</taxon>
    </lineage>
</organism>
<dbReference type="SUPFAM" id="SSF51004">
    <property type="entry name" value="C-terminal (heme d1) domain of cytochrome cd1-nitrite reductase"/>
    <property type="match status" value="1"/>
</dbReference>
<dbReference type="Gene3D" id="2.130.10.10">
    <property type="entry name" value="YVTN repeat-like/Quinoprotein amine dehydrogenase"/>
    <property type="match status" value="2"/>
</dbReference>
<dbReference type="AlphaFoldDB" id="A0A0K2SIQ7"/>
<evidence type="ECO:0000256" key="1">
    <source>
        <dbReference type="SAM" id="MobiDB-lite"/>
    </source>
</evidence>
<feature type="chain" id="PRO_5005486942" description="YncE family protein" evidence="2">
    <location>
        <begin position="29"/>
        <end position="234"/>
    </location>
</feature>
<dbReference type="STRING" id="1555112.LIP_0847"/>
<name>A0A0K2SIQ7_LIMPI</name>
<sequence>MKRFRSWWSLVAGLMLLGLLVAAGPAAAEESPAERPAGPRPDGTGITPNNWFLSPAGWQVPVGDRPMGLAVSKDGSWAVVVNSGAGVQSLMMVDVNARQVIQTLEYPRPESLYVGVAISADGSRVYASTGSQNMIRVYDREHGGASGTGFRRAERDPIRLSLSDPDGKTRVWPTGLALSPEEDRLYVANNLAHTLSVVDLTSGQEVASVPVGTTDHARPYAAVLKDPGLREQLG</sequence>
<dbReference type="KEGG" id="lpil:LIP_0847"/>
<accession>A0A0K2SIQ7</accession>
<keyword evidence="4" id="KW-1185">Reference proteome</keyword>
<dbReference type="InterPro" id="IPR051200">
    <property type="entry name" value="Host-pathogen_enzymatic-act"/>
</dbReference>
<dbReference type="RefSeq" id="WP_068134667.1">
    <property type="nucleotide sequence ID" value="NZ_AP014924.1"/>
</dbReference>
<dbReference type="Proteomes" id="UP000065807">
    <property type="component" value="Chromosome"/>
</dbReference>
<evidence type="ECO:0000313" key="4">
    <source>
        <dbReference type="Proteomes" id="UP000065807"/>
    </source>
</evidence>
<protein>
    <recommendedName>
        <fullName evidence="5">YncE family protein</fullName>
    </recommendedName>
</protein>
<feature type="signal peptide" evidence="2">
    <location>
        <begin position="1"/>
        <end position="28"/>
    </location>
</feature>
<dbReference type="EMBL" id="AP014924">
    <property type="protein sequence ID" value="BAS26704.1"/>
    <property type="molecule type" value="Genomic_DNA"/>
</dbReference>
<gene>
    <name evidence="3" type="ORF">LIP_0847</name>
</gene>
<reference evidence="4" key="2">
    <citation type="journal article" date="2016" name="Int. J. Syst. Evol. Microbiol.">
        <title>Complete genome sequence and cell structure of Limnochorda pilosa, a Gram-negative spore-former within the phylum Firmicutes.</title>
        <authorList>
            <person name="Watanabe M."/>
            <person name="Kojima H."/>
            <person name="Fukui M."/>
        </authorList>
    </citation>
    <scope>NUCLEOTIDE SEQUENCE [LARGE SCALE GENOMIC DNA]</scope>
    <source>
        <strain evidence="4">HC45</strain>
    </source>
</reference>
<dbReference type="PANTHER" id="PTHR47197">
    <property type="entry name" value="PROTEIN NIRF"/>
    <property type="match status" value="1"/>
</dbReference>
<dbReference type="OrthoDB" id="9772811at2"/>
<feature type="region of interest" description="Disordered" evidence="1">
    <location>
        <begin position="29"/>
        <end position="48"/>
    </location>
</feature>
<reference evidence="4" key="1">
    <citation type="submission" date="2015-07" db="EMBL/GenBank/DDBJ databases">
        <title>Complete genome sequence and phylogenetic analysis of Limnochorda pilosa.</title>
        <authorList>
            <person name="Watanabe M."/>
            <person name="Kojima H."/>
            <person name="Fukui M."/>
        </authorList>
    </citation>
    <scope>NUCLEOTIDE SEQUENCE [LARGE SCALE GENOMIC DNA]</scope>
    <source>
        <strain evidence="4">HC45</strain>
    </source>
</reference>
<proteinExistence type="predicted"/>
<evidence type="ECO:0000313" key="3">
    <source>
        <dbReference type="EMBL" id="BAS26704.1"/>
    </source>
</evidence>